<dbReference type="InterPro" id="IPR045103">
    <property type="entry name" value="RNF5/RNF185-like"/>
</dbReference>
<proteinExistence type="predicted"/>
<keyword evidence="7 11" id="KW-0863">Zinc-finger</keyword>
<evidence type="ECO:0000256" key="13">
    <source>
        <dbReference type="SAM" id="Phobius"/>
    </source>
</evidence>
<reference evidence="15 16" key="2">
    <citation type="journal article" date="2013" name="PLoS ONE">
        <title>Whole genome mapping and re-organization of the nuclear and mitochondrial genomes of Babesia microti isolates.</title>
        <authorList>
            <person name="Cornillot E."/>
            <person name="Dassouli A."/>
            <person name="Garg A."/>
            <person name="Pachikara N."/>
            <person name="Randazzo S."/>
            <person name="Depoix D."/>
            <person name="Carcy B."/>
            <person name="Delbecq S."/>
            <person name="Frutos R."/>
            <person name="Silva J.C."/>
            <person name="Sutton R."/>
            <person name="Krause P.J."/>
            <person name="Mamoun C.B."/>
        </authorList>
    </citation>
    <scope>NUCLEOTIDE SEQUENCE [LARGE SCALE GENOMIC DNA]</scope>
    <source>
        <strain evidence="15 16">RI</strain>
    </source>
</reference>
<evidence type="ECO:0000256" key="2">
    <source>
        <dbReference type="ARBA" id="ARBA00004308"/>
    </source>
</evidence>
<evidence type="ECO:0000256" key="5">
    <source>
        <dbReference type="ARBA" id="ARBA00022679"/>
    </source>
</evidence>
<dbReference type="OrthoDB" id="10254945at2759"/>
<dbReference type="InterPro" id="IPR013083">
    <property type="entry name" value="Znf_RING/FYVE/PHD"/>
</dbReference>
<dbReference type="GeneID" id="24425600"/>
<dbReference type="InterPro" id="IPR018957">
    <property type="entry name" value="Znf_C3HC4_RING-type"/>
</dbReference>
<sequence>MSKSNSCDQTNNNGSKCSNYECNICFDDAKEPVVTRCGHLFCWNCLEIWLDRNMNECPLCKSEVTRDNVIPLYGRGCDSTDPRKSTRPKPKTERAKPSGSANRNATQSIFGNSISFWAFPFSFGVTFRSSDFRFPIGNLFGSTFGSGFPLGFGNQMFSQNPQDAETDQRRAMSTFLLTVGLFIMFSLIMY</sequence>
<dbReference type="PROSITE" id="PS50089">
    <property type="entry name" value="ZF_RING_2"/>
    <property type="match status" value="1"/>
</dbReference>
<evidence type="ECO:0000256" key="12">
    <source>
        <dbReference type="SAM" id="MobiDB-lite"/>
    </source>
</evidence>
<dbReference type="AlphaFoldDB" id="A0A1R4ACH6"/>
<comment type="catalytic activity">
    <reaction evidence="1">
        <text>S-ubiquitinyl-[E2 ubiquitin-conjugating enzyme]-L-cysteine + [acceptor protein]-L-lysine = [E2 ubiquitin-conjugating enzyme]-L-cysteine + N(6)-ubiquitinyl-[acceptor protein]-L-lysine.</text>
        <dbReference type="EC" id="2.3.2.27"/>
    </reaction>
</comment>
<evidence type="ECO:0000313" key="15">
    <source>
        <dbReference type="EMBL" id="SJK86719.1"/>
    </source>
</evidence>
<dbReference type="EC" id="2.3.2.27" evidence="4"/>
<dbReference type="GO" id="GO:0005783">
    <property type="term" value="C:endoplasmic reticulum"/>
    <property type="evidence" value="ECO:0007669"/>
    <property type="project" value="InterPro"/>
</dbReference>
<evidence type="ECO:0000256" key="4">
    <source>
        <dbReference type="ARBA" id="ARBA00012483"/>
    </source>
</evidence>
<dbReference type="KEGG" id="bmic:BMR1_03g04770"/>
<evidence type="ECO:0000256" key="3">
    <source>
        <dbReference type="ARBA" id="ARBA00004906"/>
    </source>
</evidence>
<evidence type="ECO:0000259" key="14">
    <source>
        <dbReference type="PROSITE" id="PS50089"/>
    </source>
</evidence>
<evidence type="ECO:0000256" key="11">
    <source>
        <dbReference type="PROSITE-ProRule" id="PRU00175"/>
    </source>
</evidence>
<keyword evidence="6" id="KW-0479">Metal-binding</keyword>
<reference evidence="15 16" key="3">
    <citation type="journal article" date="2016" name="Sci. Rep.">
        <title>Genome-wide diversity and gene expression profiling of Babesia microti isolates identify polymorphic genes that mediate host-pathogen interactions.</title>
        <authorList>
            <person name="Silva J.C."/>
            <person name="Cornillot E."/>
            <person name="McCracken C."/>
            <person name="Usmani-Brown S."/>
            <person name="Dwivedi A."/>
            <person name="Ifeonu O.O."/>
            <person name="Crabtree J."/>
            <person name="Gotia H.T."/>
            <person name="Virji A.Z."/>
            <person name="Reynes C."/>
            <person name="Colinge J."/>
            <person name="Kumar V."/>
            <person name="Lawres L."/>
            <person name="Pazzi J.E."/>
            <person name="Pablo J.V."/>
            <person name="Hung C."/>
            <person name="Brancato J."/>
            <person name="Kumari P."/>
            <person name="Orvis J."/>
            <person name="Tretina K."/>
            <person name="Chibucos M."/>
            <person name="Ott S."/>
            <person name="Sadzewicz L."/>
            <person name="Sengamalay N."/>
            <person name="Shetty A.C."/>
            <person name="Su Q."/>
            <person name="Tallon L."/>
            <person name="Fraser C.M."/>
            <person name="Frutos R."/>
            <person name="Molina D.M."/>
            <person name="Krause P.J."/>
            <person name="Ben Mamoun C."/>
        </authorList>
    </citation>
    <scope>NUCLEOTIDE SEQUENCE [LARGE SCALE GENOMIC DNA]</scope>
    <source>
        <strain evidence="15 16">RI</strain>
    </source>
</reference>
<keyword evidence="10 13" id="KW-0472">Membrane</keyword>
<organism evidence="15 16">
    <name type="scientific">Babesia microti (strain RI)</name>
    <dbReference type="NCBI Taxonomy" id="1133968"/>
    <lineage>
        <taxon>Eukaryota</taxon>
        <taxon>Sar</taxon>
        <taxon>Alveolata</taxon>
        <taxon>Apicomplexa</taxon>
        <taxon>Aconoidasida</taxon>
        <taxon>Piroplasmida</taxon>
        <taxon>Babesiidae</taxon>
        <taxon>Babesia</taxon>
    </lineage>
</organism>
<dbReference type="InterPro" id="IPR001841">
    <property type="entry name" value="Znf_RING"/>
</dbReference>
<keyword evidence="13" id="KW-1133">Transmembrane helix</keyword>
<reference evidence="15 16" key="1">
    <citation type="journal article" date="2012" name="Nucleic Acids Res.">
        <title>Sequencing of the smallest Apicomplexan genome from the human pathogen Babesia microti.</title>
        <authorList>
            <person name="Cornillot E."/>
            <person name="Hadj-Kaddour K."/>
            <person name="Dassouli A."/>
            <person name="Noel B."/>
            <person name="Ranwez V."/>
            <person name="Vacherie B."/>
            <person name="Augagneur Y."/>
            <person name="Bres V."/>
            <person name="Duclos A."/>
            <person name="Randazzo S."/>
            <person name="Carcy B."/>
            <person name="Debierre-Grockiego F."/>
            <person name="Delbecq S."/>
            <person name="Moubri-Menage K."/>
            <person name="Shams-Eldin H."/>
            <person name="Usmani-Brown S."/>
            <person name="Bringaud F."/>
            <person name="Wincker P."/>
            <person name="Vivares C.P."/>
            <person name="Schwarz R.T."/>
            <person name="Schetters T.P."/>
            <person name="Krause P.J."/>
            <person name="Gorenflot A."/>
            <person name="Berry V."/>
            <person name="Barbe V."/>
            <person name="Ben Mamoun C."/>
        </authorList>
    </citation>
    <scope>NUCLEOTIDE SEQUENCE [LARGE SCALE GENOMIC DNA]</scope>
    <source>
        <strain evidence="15 16">RI</strain>
    </source>
</reference>
<dbReference type="RefSeq" id="XP_021338842.1">
    <property type="nucleotide sequence ID" value="XM_021482309.1"/>
</dbReference>
<evidence type="ECO:0000256" key="9">
    <source>
        <dbReference type="ARBA" id="ARBA00022833"/>
    </source>
</evidence>
<dbReference type="GO" id="GO:0008270">
    <property type="term" value="F:zinc ion binding"/>
    <property type="evidence" value="ECO:0007669"/>
    <property type="project" value="UniProtKB-KW"/>
</dbReference>
<dbReference type="Gene3D" id="3.30.40.10">
    <property type="entry name" value="Zinc/RING finger domain, C3HC4 (zinc finger)"/>
    <property type="match status" value="1"/>
</dbReference>
<evidence type="ECO:0000256" key="7">
    <source>
        <dbReference type="ARBA" id="ARBA00022771"/>
    </source>
</evidence>
<feature type="transmembrane region" description="Helical" evidence="13">
    <location>
        <begin position="171"/>
        <end position="189"/>
    </location>
</feature>
<feature type="region of interest" description="Disordered" evidence="12">
    <location>
        <begin position="78"/>
        <end position="104"/>
    </location>
</feature>
<evidence type="ECO:0000313" key="16">
    <source>
        <dbReference type="Proteomes" id="UP000002899"/>
    </source>
</evidence>
<dbReference type="SUPFAM" id="SSF57850">
    <property type="entry name" value="RING/U-box"/>
    <property type="match status" value="1"/>
</dbReference>
<keyword evidence="9" id="KW-0862">Zinc</keyword>
<feature type="compositionally biased region" description="Basic and acidic residues" evidence="12">
    <location>
        <begin position="78"/>
        <end position="96"/>
    </location>
</feature>
<keyword evidence="8" id="KW-0833">Ubl conjugation pathway</keyword>
<dbReference type="SMART" id="SM00184">
    <property type="entry name" value="RING"/>
    <property type="match status" value="1"/>
</dbReference>
<keyword evidence="16" id="KW-1185">Reference proteome</keyword>
<feature type="domain" description="RING-type" evidence="14">
    <location>
        <begin position="22"/>
        <end position="61"/>
    </location>
</feature>
<dbReference type="UniPathway" id="UPA00143"/>
<evidence type="ECO:0000256" key="1">
    <source>
        <dbReference type="ARBA" id="ARBA00000900"/>
    </source>
</evidence>
<dbReference type="GO" id="GO:0061630">
    <property type="term" value="F:ubiquitin protein ligase activity"/>
    <property type="evidence" value="ECO:0007669"/>
    <property type="project" value="UniProtKB-EC"/>
</dbReference>
<dbReference type="VEuPathDB" id="PiroplasmaDB:BMR1_03g04770"/>
<evidence type="ECO:0000256" key="8">
    <source>
        <dbReference type="ARBA" id="ARBA00022786"/>
    </source>
</evidence>
<comment type="pathway">
    <text evidence="3">Protein modification; protein ubiquitination.</text>
</comment>
<dbReference type="Pfam" id="PF00097">
    <property type="entry name" value="zf-C3HC4"/>
    <property type="match status" value="1"/>
</dbReference>
<dbReference type="GO" id="GO:0006511">
    <property type="term" value="P:ubiquitin-dependent protein catabolic process"/>
    <property type="evidence" value="ECO:0007669"/>
    <property type="project" value="InterPro"/>
</dbReference>
<dbReference type="GO" id="GO:0016567">
    <property type="term" value="P:protein ubiquitination"/>
    <property type="evidence" value="ECO:0007669"/>
    <property type="project" value="UniProtKB-UniPathway"/>
</dbReference>
<dbReference type="EMBL" id="LN871598">
    <property type="protein sequence ID" value="SJK86719.1"/>
    <property type="molecule type" value="Genomic_DNA"/>
</dbReference>
<dbReference type="PANTHER" id="PTHR12313">
    <property type="entry name" value="E3 UBIQUITIN-PROTEIN LIGASE RNF5-RELATED"/>
    <property type="match status" value="1"/>
</dbReference>
<protein>
    <recommendedName>
        <fullName evidence="4">RING-type E3 ubiquitin transferase</fullName>
        <ecNumber evidence="4">2.3.2.27</ecNumber>
    </recommendedName>
</protein>
<keyword evidence="5" id="KW-0808">Transferase</keyword>
<evidence type="ECO:0000256" key="6">
    <source>
        <dbReference type="ARBA" id="ARBA00022723"/>
    </source>
</evidence>
<dbReference type="PROSITE" id="PS00518">
    <property type="entry name" value="ZF_RING_1"/>
    <property type="match status" value="1"/>
</dbReference>
<accession>A0A1R4ACH6</accession>
<dbReference type="Proteomes" id="UP000002899">
    <property type="component" value="Chromosome III"/>
</dbReference>
<comment type="subcellular location">
    <subcellularLocation>
        <location evidence="2">Endomembrane system</location>
    </subcellularLocation>
</comment>
<dbReference type="InterPro" id="IPR017907">
    <property type="entry name" value="Znf_RING_CS"/>
</dbReference>
<evidence type="ECO:0000256" key="10">
    <source>
        <dbReference type="ARBA" id="ARBA00023136"/>
    </source>
</evidence>
<gene>
    <name evidence="15" type="ORF">BMR1_03g04770</name>
</gene>
<keyword evidence="13" id="KW-0812">Transmembrane</keyword>
<name>A0A1R4ACH6_BABMR</name>